<evidence type="ECO:0000313" key="6">
    <source>
        <dbReference type="Proteomes" id="UP001642260"/>
    </source>
</evidence>
<evidence type="ECO:0000256" key="1">
    <source>
        <dbReference type="ARBA" id="ARBA00022786"/>
    </source>
</evidence>
<feature type="compositionally biased region" description="Polar residues" evidence="3">
    <location>
        <begin position="241"/>
        <end position="254"/>
    </location>
</feature>
<feature type="compositionally biased region" description="Basic and acidic residues" evidence="3">
    <location>
        <begin position="140"/>
        <end position="154"/>
    </location>
</feature>
<keyword evidence="6" id="KW-1185">Reference proteome</keyword>
<dbReference type="Proteomes" id="UP001642260">
    <property type="component" value="Unassembled WGS sequence"/>
</dbReference>
<accession>A0ABC8M416</accession>
<feature type="compositionally biased region" description="Basic and acidic residues" evidence="3">
    <location>
        <begin position="214"/>
        <end position="225"/>
    </location>
</feature>
<name>A0ABC8M416_ERUVS</name>
<feature type="region of interest" description="Disordered" evidence="3">
    <location>
        <begin position="106"/>
        <end position="254"/>
    </location>
</feature>
<dbReference type="EMBL" id="CAKOAT010887376">
    <property type="protein sequence ID" value="CAH8390320.1"/>
    <property type="molecule type" value="Genomic_DNA"/>
</dbReference>
<dbReference type="PANTHER" id="PTHR32370">
    <property type="entry name" value="OS12G0117600 PROTEIN"/>
    <property type="match status" value="1"/>
</dbReference>
<protein>
    <recommendedName>
        <fullName evidence="4">NPH3 domain-containing protein</fullName>
    </recommendedName>
</protein>
<evidence type="ECO:0000256" key="2">
    <source>
        <dbReference type="PROSITE-ProRule" id="PRU00982"/>
    </source>
</evidence>
<organism evidence="5 6">
    <name type="scientific">Eruca vesicaria subsp. sativa</name>
    <name type="common">Garden rocket</name>
    <name type="synonym">Eruca sativa</name>
    <dbReference type="NCBI Taxonomy" id="29727"/>
    <lineage>
        <taxon>Eukaryota</taxon>
        <taxon>Viridiplantae</taxon>
        <taxon>Streptophyta</taxon>
        <taxon>Embryophyta</taxon>
        <taxon>Tracheophyta</taxon>
        <taxon>Spermatophyta</taxon>
        <taxon>Magnoliopsida</taxon>
        <taxon>eudicotyledons</taxon>
        <taxon>Gunneridae</taxon>
        <taxon>Pentapetalae</taxon>
        <taxon>rosids</taxon>
        <taxon>malvids</taxon>
        <taxon>Brassicales</taxon>
        <taxon>Brassicaceae</taxon>
        <taxon>Brassiceae</taxon>
        <taxon>Eruca</taxon>
    </lineage>
</organism>
<evidence type="ECO:0000256" key="3">
    <source>
        <dbReference type="SAM" id="MobiDB-lite"/>
    </source>
</evidence>
<dbReference type="Pfam" id="PF03000">
    <property type="entry name" value="NPH3"/>
    <property type="match status" value="1"/>
</dbReference>
<feature type="non-terminal residue" evidence="5">
    <location>
        <position position="403"/>
    </location>
</feature>
<feature type="compositionally biased region" description="Basic and acidic residues" evidence="3">
    <location>
        <begin position="339"/>
        <end position="360"/>
    </location>
</feature>
<dbReference type="InterPro" id="IPR027356">
    <property type="entry name" value="NPH3_dom"/>
</dbReference>
<evidence type="ECO:0000313" key="5">
    <source>
        <dbReference type="EMBL" id="CAH8390320.1"/>
    </source>
</evidence>
<dbReference type="InterPro" id="IPR043454">
    <property type="entry name" value="NPH3/RPT2-like"/>
</dbReference>
<comment type="caution">
    <text evidence="5">The sequence shown here is derived from an EMBL/GenBank/DDBJ whole genome shotgun (WGS) entry which is preliminary data.</text>
</comment>
<dbReference type="AlphaFoldDB" id="A0ABC8M416"/>
<keyword evidence="1" id="KW-0833">Ubl conjugation pathway</keyword>
<dbReference type="PROSITE" id="PS51649">
    <property type="entry name" value="NPH3"/>
    <property type="match status" value="1"/>
</dbReference>
<sequence length="403" mass="44927">MTAVTKLIDGYLVEVAPDVNLKLPKFQALAASVPGYARLLDDGLCRAIDIYLKIAIRSQGVDPCRLPPLTCALDNGDHSSSSVSFGLVISQRFLCLRQRLRTLTTDHYNSSGSSMGSTSRANTAHMADVKGKDPHHRHDTRTGDRRAFDSKLEGATDQSNQHSNRVMRRRYERHDSSKLNSYRRGKGPYDRTTASTWRVKRRDQEGNASPMERGAARGDPVDRRGATPSSHDAARVDMEKQSSNTQLSSEVITSGNLGQNKRLASTIVSPELRLTMEGNVTLRNKNVKKPLTFSAREHPPEADEQVIGALSDMEVQHEDGVDEQLLAGDDLFDEELKDLEDKSHSPEALPPRRRDHDSNGKKAARNHTSKPEYLRRGSPRLRVHMSSSQRVGASEKPRRSHNR</sequence>
<evidence type="ECO:0000259" key="4">
    <source>
        <dbReference type="PROSITE" id="PS51649"/>
    </source>
</evidence>
<reference evidence="5 6" key="1">
    <citation type="submission" date="2022-03" db="EMBL/GenBank/DDBJ databases">
        <authorList>
            <person name="Macdonald S."/>
            <person name="Ahmed S."/>
            <person name="Newling K."/>
        </authorList>
    </citation>
    <scope>NUCLEOTIDE SEQUENCE [LARGE SCALE GENOMIC DNA]</scope>
</reference>
<gene>
    <name evidence="5" type="ORF">ERUC_LOCUS42803</name>
</gene>
<comment type="similarity">
    <text evidence="2">Belongs to the NPH3 family.</text>
</comment>
<feature type="region of interest" description="Disordered" evidence="3">
    <location>
        <begin position="334"/>
        <end position="403"/>
    </location>
</feature>
<feature type="domain" description="NPH3" evidence="4">
    <location>
        <begin position="1"/>
        <end position="109"/>
    </location>
</feature>
<proteinExistence type="inferred from homology"/>
<feature type="compositionally biased region" description="Low complexity" evidence="3">
    <location>
        <begin position="106"/>
        <end position="119"/>
    </location>
</feature>